<dbReference type="AlphaFoldDB" id="A0A229T5U0"/>
<evidence type="ECO:0000313" key="3">
    <source>
        <dbReference type="Proteomes" id="UP000215199"/>
    </source>
</evidence>
<gene>
    <name evidence="2" type="ORF">CF165_19915</name>
</gene>
<evidence type="ECO:0000259" key="1">
    <source>
        <dbReference type="Pfam" id="PF07179"/>
    </source>
</evidence>
<organism evidence="2 3">
    <name type="scientific">Amycolatopsis vastitatis</name>
    <dbReference type="NCBI Taxonomy" id="1905142"/>
    <lineage>
        <taxon>Bacteria</taxon>
        <taxon>Bacillati</taxon>
        <taxon>Actinomycetota</taxon>
        <taxon>Actinomycetes</taxon>
        <taxon>Pseudonocardiales</taxon>
        <taxon>Pseudonocardiaceae</taxon>
        <taxon>Amycolatopsis</taxon>
    </lineage>
</organism>
<dbReference type="OrthoDB" id="4566001at2"/>
<protein>
    <recommendedName>
        <fullName evidence="1">SseB protein N-terminal domain-containing protein</fullName>
    </recommendedName>
</protein>
<name>A0A229T5U0_9PSEU</name>
<comment type="caution">
    <text evidence="2">The sequence shown here is derived from an EMBL/GenBank/DDBJ whole genome shotgun (WGS) entry which is preliminary data.</text>
</comment>
<proteinExistence type="predicted"/>
<dbReference type="Pfam" id="PF07179">
    <property type="entry name" value="SseB"/>
    <property type="match status" value="1"/>
</dbReference>
<keyword evidence="3" id="KW-1185">Reference proteome</keyword>
<dbReference type="EMBL" id="NMUL01000018">
    <property type="protein sequence ID" value="OXM66463.1"/>
    <property type="molecule type" value="Genomic_DNA"/>
</dbReference>
<reference evidence="3" key="1">
    <citation type="submission" date="2017-07" db="EMBL/GenBank/DDBJ databases">
        <title>Comparative genome mining reveals phylogenetic distribution patterns of secondary metabolites in Amycolatopsis.</title>
        <authorList>
            <person name="Adamek M."/>
            <person name="Alanjary M."/>
            <person name="Sales-Ortells H."/>
            <person name="Goodfellow M."/>
            <person name="Bull A.T."/>
            <person name="Kalinowski J."/>
            <person name="Ziemert N."/>
        </authorList>
    </citation>
    <scope>NUCLEOTIDE SEQUENCE [LARGE SCALE GENOMIC DNA]</scope>
    <source>
        <strain evidence="3">H5</strain>
    </source>
</reference>
<sequence length="117" mass="12082">MTDLIERVRAGRGDGEAMVEAFRATVVLVPLAPDGGLSAADAGGIRWVFAFTSPAELAAWTLARGGDGDAEQPYLTTLGRRLLTVAPVGVALDVAGGQPMLLPPMRGIVPDELALDA</sequence>
<dbReference type="InterPro" id="IPR009839">
    <property type="entry name" value="SseB_N"/>
</dbReference>
<feature type="domain" description="SseB protein N-terminal" evidence="1">
    <location>
        <begin position="6"/>
        <end position="104"/>
    </location>
</feature>
<dbReference type="Proteomes" id="UP000215199">
    <property type="component" value="Unassembled WGS sequence"/>
</dbReference>
<accession>A0A229T5U0</accession>
<evidence type="ECO:0000313" key="2">
    <source>
        <dbReference type="EMBL" id="OXM66463.1"/>
    </source>
</evidence>